<proteinExistence type="predicted"/>
<feature type="non-terminal residue" evidence="1">
    <location>
        <position position="211"/>
    </location>
</feature>
<evidence type="ECO:0000313" key="1">
    <source>
        <dbReference type="EMBL" id="GAH49104.1"/>
    </source>
</evidence>
<gene>
    <name evidence="1" type="ORF">S03H2_37487</name>
</gene>
<sequence>MDYCGAQKLTEALLGRDLLGFHPKSDWSATTLTFYPVPPIPTQNLNERKGLYLGLATANAFRLGISGPGQKDGLFTNTGSLHPGRFVICDSFGVKKVTIAPGKTVMAGSPILYYRADPTKKKFDGAGGIPPGSLDIYNFTDNFNLIQVADLEDGTPPGDHPLVTAGGTYFYNPRYKIVDQKILSATKTRWPHRPDSYILISAGVDNLYGTS</sequence>
<dbReference type="EMBL" id="BARU01023078">
    <property type="protein sequence ID" value="GAH49104.1"/>
    <property type="molecule type" value="Genomic_DNA"/>
</dbReference>
<comment type="caution">
    <text evidence="1">The sequence shown here is derived from an EMBL/GenBank/DDBJ whole genome shotgun (WGS) entry which is preliminary data.</text>
</comment>
<organism evidence="1">
    <name type="scientific">marine sediment metagenome</name>
    <dbReference type="NCBI Taxonomy" id="412755"/>
    <lineage>
        <taxon>unclassified sequences</taxon>
        <taxon>metagenomes</taxon>
        <taxon>ecological metagenomes</taxon>
    </lineage>
</organism>
<accession>X1H5H9</accession>
<dbReference type="AlphaFoldDB" id="X1H5H9"/>
<reference evidence="1" key="1">
    <citation type="journal article" date="2014" name="Front. Microbiol.">
        <title>High frequency of phylogenetically diverse reductive dehalogenase-homologous genes in deep subseafloor sedimentary metagenomes.</title>
        <authorList>
            <person name="Kawai M."/>
            <person name="Futagami T."/>
            <person name="Toyoda A."/>
            <person name="Takaki Y."/>
            <person name="Nishi S."/>
            <person name="Hori S."/>
            <person name="Arai W."/>
            <person name="Tsubouchi T."/>
            <person name="Morono Y."/>
            <person name="Uchiyama I."/>
            <person name="Ito T."/>
            <person name="Fujiyama A."/>
            <person name="Inagaki F."/>
            <person name="Takami H."/>
        </authorList>
    </citation>
    <scope>NUCLEOTIDE SEQUENCE</scope>
    <source>
        <strain evidence="1">Expedition CK06-06</strain>
    </source>
</reference>
<name>X1H5H9_9ZZZZ</name>
<protein>
    <submittedName>
        <fullName evidence="1">Uncharacterized protein</fullName>
    </submittedName>
</protein>